<protein>
    <submittedName>
        <fullName evidence="1">Uncharacterized protein</fullName>
    </submittedName>
</protein>
<evidence type="ECO:0000313" key="1">
    <source>
        <dbReference type="EMBL" id="KGD63410.1"/>
    </source>
</evidence>
<name>A0A095ULL2_9GAMM</name>
<sequence>MSNTDDTVKSFVSYNAFMRAIFKDKVLLYKKADITPPSFEEFKSYSIASNGFSPWLDSIRGLQATEKQIYSILNTYMKQAKRSLSDIPNILRWLERYYDIETPVVEGIATEAYWRKRLLAQHRD</sequence>
<dbReference type="Proteomes" id="UP000029444">
    <property type="component" value="Unassembled WGS sequence"/>
</dbReference>
<reference evidence="1 2" key="1">
    <citation type="submission" date="2012-09" db="EMBL/GenBank/DDBJ databases">
        <title>Genome Sequence of alkane-degrading Bacterium Alcanivorax sp. 19-m-6.</title>
        <authorList>
            <person name="Lai Q."/>
            <person name="Shao Z."/>
        </authorList>
    </citation>
    <scope>NUCLEOTIDE SEQUENCE [LARGE SCALE GENOMIC DNA]</scope>
    <source>
        <strain evidence="1 2">19-m-6</strain>
    </source>
</reference>
<keyword evidence="2" id="KW-1185">Reference proteome</keyword>
<accession>A0A095ULL2</accession>
<evidence type="ECO:0000313" key="2">
    <source>
        <dbReference type="Proteomes" id="UP000029444"/>
    </source>
</evidence>
<dbReference type="OrthoDB" id="9877474at2"/>
<organism evidence="1 2">
    <name type="scientific">Alcanivorax nanhaiticus</name>
    <dbReference type="NCBI Taxonomy" id="1177154"/>
    <lineage>
        <taxon>Bacteria</taxon>
        <taxon>Pseudomonadati</taxon>
        <taxon>Pseudomonadota</taxon>
        <taxon>Gammaproteobacteria</taxon>
        <taxon>Oceanospirillales</taxon>
        <taxon>Alcanivoracaceae</taxon>
        <taxon>Alcanivorax</taxon>
    </lineage>
</organism>
<proteinExistence type="predicted"/>
<dbReference type="RefSeq" id="WP_035234749.1">
    <property type="nucleotide sequence ID" value="NZ_ARXV01000018.1"/>
</dbReference>
<comment type="caution">
    <text evidence="1">The sequence shown here is derived from an EMBL/GenBank/DDBJ whole genome shotgun (WGS) entry which is preliminary data.</text>
</comment>
<gene>
    <name evidence="1" type="ORF">Y5S_03396</name>
</gene>
<dbReference type="AlphaFoldDB" id="A0A095ULL2"/>
<dbReference type="EMBL" id="ARXV01000018">
    <property type="protein sequence ID" value="KGD63410.1"/>
    <property type="molecule type" value="Genomic_DNA"/>
</dbReference>